<dbReference type="EMBL" id="BLRZ01000041">
    <property type="protein sequence ID" value="GFP30091.1"/>
    <property type="molecule type" value="Genomic_DNA"/>
</dbReference>
<dbReference type="AlphaFoldDB" id="A0A6V8PGX0"/>
<dbReference type="Gene3D" id="2.120.10.30">
    <property type="entry name" value="TolB, C-terminal domain"/>
    <property type="match status" value="2"/>
</dbReference>
<comment type="similarity">
    <text evidence="1">Belongs to the TolB family.</text>
</comment>
<dbReference type="PROSITE" id="PS51257">
    <property type="entry name" value="PROKAR_LIPOPROTEIN"/>
    <property type="match status" value="1"/>
</dbReference>
<feature type="region of interest" description="Disordered" evidence="2">
    <location>
        <begin position="33"/>
        <end position="79"/>
    </location>
</feature>
<sequence>MHFQQKKNFLWTIRGAFFVLLFLLVSCTGIPTQEEAPGPQETSTQEDPPSEEQLAPGRGEETAEVPGQEPGQAETEEDLKAMDEWCPSWSPDGSRIIFIRSSGPVGSTQGERKKEIWIADLKTEKQRRLASLNSEPKYLYRSSDLIWSSDGKFLVYQDEGGPKGNAIYRIEMEKLTRTELATQTDLLSSPSLSSDNSSLLIAKSDGVYLLDLETGEEQRKIEGKGIHDMVWGKEEKEIFFTQANGTDFEGEGEDLLIMDLESQEVKKLASYQLHIQSLTYLKEIDRLFYVIVDRGRGDQITALLDPRKTEITQLSPGIVEGHSLSQDGKLLIQAEYPQGAAPGENRRGIDLFLIDLSDVAKVTRTNLTNSKGTGEIRPSFSPDGKRIAFQVLAEQGKELWVMNADGTEQTRLLSQEEFPNFFWCPPSWSPDSQLLASGANQGGNDDLLILDTQGKVVKNISQEFSIVKE</sequence>
<dbReference type="Proteomes" id="UP000588083">
    <property type="component" value="Unassembled WGS sequence"/>
</dbReference>
<evidence type="ECO:0008006" key="5">
    <source>
        <dbReference type="Google" id="ProtNLM"/>
    </source>
</evidence>
<gene>
    <name evidence="3" type="ORF">HKBW3S34_01011</name>
</gene>
<protein>
    <recommendedName>
        <fullName evidence="5">TolB protein</fullName>
    </recommendedName>
</protein>
<evidence type="ECO:0000256" key="2">
    <source>
        <dbReference type="SAM" id="MobiDB-lite"/>
    </source>
</evidence>
<evidence type="ECO:0000256" key="1">
    <source>
        <dbReference type="ARBA" id="ARBA00009820"/>
    </source>
</evidence>
<organism evidence="3 4">
    <name type="scientific">Candidatus Hakubella thermalkaliphila</name>
    <dbReference type="NCBI Taxonomy" id="2754717"/>
    <lineage>
        <taxon>Bacteria</taxon>
        <taxon>Bacillati</taxon>
        <taxon>Actinomycetota</taxon>
        <taxon>Actinomycetota incertae sedis</taxon>
        <taxon>Candidatus Hakubellales</taxon>
        <taxon>Candidatus Hakubellaceae</taxon>
        <taxon>Candidatus Hakubella</taxon>
    </lineage>
</organism>
<accession>A0A6V8PGX0</accession>
<dbReference type="SUPFAM" id="SSF82171">
    <property type="entry name" value="DPP6 N-terminal domain-like"/>
    <property type="match status" value="1"/>
</dbReference>
<dbReference type="PANTHER" id="PTHR36842:SF1">
    <property type="entry name" value="PROTEIN TOLB"/>
    <property type="match status" value="1"/>
</dbReference>
<name>A0A6V8PGX0_9ACTN</name>
<evidence type="ECO:0000313" key="4">
    <source>
        <dbReference type="Proteomes" id="UP000588083"/>
    </source>
</evidence>
<keyword evidence="4" id="KW-1185">Reference proteome</keyword>
<comment type="caution">
    <text evidence="3">The sequence shown here is derived from an EMBL/GenBank/DDBJ whole genome shotgun (WGS) entry which is preliminary data.</text>
</comment>
<dbReference type="PANTHER" id="PTHR36842">
    <property type="entry name" value="PROTEIN TOLB HOMOLOG"/>
    <property type="match status" value="1"/>
</dbReference>
<reference evidence="3 4" key="1">
    <citation type="journal article" date="2020" name="Front. Microbiol.">
        <title>Single-cell genomics of novel Actinobacteria with the Wood-Ljungdahl pathway discovered in a serpentinizing system.</title>
        <authorList>
            <person name="Merino N."/>
            <person name="Kawai M."/>
            <person name="Boyd E.S."/>
            <person name="Colman D.R."/>
            <person name="McGlynn S.E."/>
            <person name="Nealson K.H."/>
            <person name="Kurokawa K."/>
            <person name="Hongoh Y."/>
        </authorList>
    </citation>
    <scope>NUCLEOTIDE SEQUENCE [LARGE SCALE GENOMIC DNA]</scope>
    <source>
        <strain evidence="3 4">S34</strain>
    </source>
</reference>
<proteinExistence type="inferred from homology"/>
<dbReference type="Pfam" id="PF07676">
    <property type="entry name" value="PD40"/>
    <property type="match status" value="2"/>
</dbReference>
<dbReference type="InterPro" id="IPR011042">
    <property type="entry name" value="6-blade_b-propeller_TolB-like"/>
</dbReference>
<dbReference type="InterPro" id="IPR011659">
    <property type="entry name" value="WD40"/>
</dbReference>
<evidence type="ECO:0000313" key="3">
    <source>
        <dbReference type="EMBL" id="GFP30091.1"/>
    </source>
</evidence>